<accession>A0A265E7A4</accession>
<dbReference type="EMBL" id="NPEZ01000002">
    <property type="protein sequence ID" value="OZT77443.1"/>
    <property type="molecule type" value="Genomic_DNA"/>
</dbReference>
<evidence type="ECO:0000313" key="7">
    <source>
        <dbReference type="EMBL" id="OZT77443.1"/>
    </source>
</evidence>
<dbReference type="Gene3D" id="3.40.50.2300">
    <property type="match status" value="2"/>
</dbReference>
<evidence type="ECO:0000256" key="4">
    <source>
        <dbReference type="ARBA" id="ARBA00023163"/>
    </source>
</evidence>
<dbReference type="SUPFAM" id="SSF47413">
    <property type="entry name" value="lambda repressor-like DNA-binding domains"/>
    <property type="match status" value="1"/>
</dbReference>
<dbReference type="PROSITE" id="PS50932">
    <property type="entry name" value="HTH_LACI_2"/>
    <property type="match status" value="1"/>
</dbReference>
<dbReference type="GO" id="GO:0000976">
    <property type="term" value="F:transcription cis-regulatory region binding"/>
    <property type="evidence" value="ECO:0007669"/>
    <property type="project" value="TreeGrafter"/>
</dbReference>
<feature type="domain" description="HTH lacI-type" evidence="5">
    <location>
        <begin position="4"/>
        <end position="59"/>
    </location>
</feature>
<keyword evidence="3" id="KW-0238">DNA-binding</keyword>
<evidence type="ECO:0000259" key="6">
    <source>
        <dbReference type="PROSITE" id="PS50943"/>
    </source>
</evidence>
<dbReference type="PANTHER" id="PTHR30146">
    <property type="entry name" value="LACI-RELATED TRANSCRIPTIONAL REPRESSOR"/>
    <property type="match status" value="1"/>
</dbReference>
<evidence type="ECO:0000259" key="5">
    <source>
        <dbReference type="PROSITE" id="PS50932"/>
    </source>
</evidence>
<evidence type="ECO:0000313" key="8">
    <source>
        <dbReference type="Proteomes" id="UP000216682"/>
    </source>
</evidence>
<proteinExistence type="predicted"/>
<dbReference type="InterPro" id="IPR028082">
    <property type="entry name" value="Peripla_BP_I"/>
</dbReference>
<keyword evidence="2" id="KW-0805">Transcription regulation</keyword>
<dbReference type="CDD" id="cd01392">
    <property type="entry name" value="HTH_LacI"/>
    <property type="match status" value="1"/>
</dbReference>
<evidence type="ECO:0000256" key="3">
    <source>
        <dbReference type="ARBA" id="ARBA00023125"/>
    </source>
</evidence>
<feature type="domain" description="HTH cro/C1-type" evidence="6">
    <location>
        <begin position="2"/>
        <end position="28"/>
    </location>
</feature>
<dbReference type="Pfam" id="PF00356">
    <property type="entry name" value="LacI"/>
    <property type="match status" value="1"/>
</dbReference>
<protein>
    <submittedName>
        <fullName evidence="7">Uncharacterized protein</fullName>
    </submittedName>
</protein>
<dbReference type="RefSeq" id="WP_094906178.1">
    <property type="nucleotide sequence ID" value="NZ_NPEZ01000002.1"/>
</dbReference>
<evidence type="ECO:0000256" key="1">
    <source>
        <dbReference type="ARBA" id="ARBA00022491"/>
    </source>
</evidence>
<keyword evidence="4" id="KW-0804">Transcription</keyword>
<name>A0A265E7A4_9STAP</name>
<comment type="caution">
    <text evidence="7">The sequence shown here is derived from an EMBL/GenBank/DDBJ whole genome shotgun (WGS) entry which is preliminary data.</text>
</comment>
<dbReference type="InterPro" id="IPR000843">
    <property type="entry name" value="HTH_LacI"/>
</dbReference>
<keyword evidence="1" id="KW-0678">Repressor</keyword>
<reference evidence="7 8" key="1">
    <citation type="submission" date="2017-07" db="EMBL/GenBank/DDBJ databases">
        <title>Shotgun whole genome sequences of three halophilic bacterial isolates.</title>
        <authorList>
            <person name="Pozzo T."/>
            <person name="Higdon S.M."/>
            <person name="Quillaguaman J."/>
        </authorList>
    </citation>
    <scope>NUCLEOTIDE SEQUENCE [LARGE SCALE GENOMIC DNA]</scope>
    <source>
        <strain evidence="7 8">BU-1</strain>
    </source>
</reference>
<dbReference type="InterPro" id="IPR001761">
    <property type="entry name" value="Peripla_BP/Lac1_sug-bd_dom"/>
</dbReference>
<dbReference type="AlphaFoldDB" id="A0A265E7A4"/>
<sequence length="329" mass="37889">MKKITIKEVAKKADVSVSTVSQYLNKRYHYMSDATKKRIDAAIKELDYEPNFLARNLKSKSTKTIGIIVANILHHFSTSITRSIEDYCDSNGYHLIICNADDNSEKEKKYIQNLISKQVDGLIIFPTFGNEQLYQQLLERNYPIVFIDRYIKDLNVPTFKLDNTAAIQKSYNYLMKFNLERIYYISTSLEKSITPRIERMETFKSIQEKTSGLIEHIVISEDVSNLKEAISKQVDLSVDRNGVILANDFALAEFLGFTAAQKIPVHEKFKLVSIDDIQLAQVYQPPISTIKQPVETISENALSCLLEQIKNEKHTYDLINEYEPLLIER</sequence>
<dbReference type="PROSITE" id="PS50943">
    <property type="entry name" value="HTH_CROC1"/>
    <property type="match status" value="1"/>
</dbReference>
<dbReference type="SUPFAM" id="SSF53822">
    <property type="entry name" value="Periplasmic binding protein-like I"/>
    <property type="match status" value="1"/>
</dbReference>
<dbReference type="Gene3D" id="1.10.260.40">
    <property type="entry name" value="lambda repressor-like DNA-binding domains"/>
    <property type="match status" value="1"/>
</dbReference>
<dbReference type="InterPro" id="IPR001387">
    <property type="entry name" value="Cro/C1-type_HTH"/>
</dbReference>
<dbReference type="SMART" id="SM00354">
    <property type="entry name" value="HTH_LACI"/>
    <property type="match status" value="1"/>
</dbReference>
<gene>
    <name evidence="7" type="ORF">CFN03_05750</name>
</gene>
<dbReference type="Pfam" id="PF00532">
    <property type="entry name" value="Peripla_BP_1"/>
    <property type="match status" value="1"/>
</dbReference>
<dbReference type="PROSITE" id="PS00356">
    <property type="entry name" value="HTH_LACI_1"/>
    <property type="match status" value="1"/>
</dbReference>
<dbReference type="GO" id="GO:0003700">
    <property type="term" value="F:DNA-binding transcription factor activity"/>
    <property type="evidence" value="ECO:0007669"/>
    <property type="project" value="TreeGrafter"/>
</dbReference>
<dbReference type="InterPro" id="IPR010982">
    <property type="entry name" value="Lambda_DNA-bd_dom_sf"/>
</dbReference>
<evidence type="ECO:0000256" key="2">
    <source>
        <dbReference type="ARBA" id="ARBA00023015"/>
    </source>
</evidence>
<dbReference type="PANTHER" id="PTHR30146:SF148">
    <property type="entry name" value="HTH-TYPE TRANSCRIPTIONAL REPRESSOR PURR-RELATED"/>
    <property type="match status" value="1"/>
</dbReference>
<organism evidence="7 8">
    <name type="scientific">Salinicoccus roseus</name>
    <dbReference type="NCBI Taxonomy" id="45670"/>
    <lineage>
        <taxon>Bacteria</taxon>
        <taxon>Bacillati</taxon>
        <taxon>Bacillota</taxon>
        <taxon>Bacilli</taxon>
        <taxon>Bacillales</taxon>
        <taxon>Staphylococcaceae</taxon>
        <taxon>Salinicoccus</taxon>
    </lineage>
</organism>
<dbReference type="Proteomes" id="UP000216682">
    <property type="component" value="Unassembled WGS sequence"/>
</dbReference>